<proteinExistence type="predicted"/>
<evidence type="ECO:0000313" key="1">
    <source>
        <dbReference type="EMBL" id="CBA09322.1"/>
    </source>
</evidence>
<protein>
    <submittedName>
        <fullName evidence="1">Uncharacterized protein</fullName>
    </submittedName>
</protein>
<name>C6SLV0_NEIME</name>
<accession>C6SLV0</accession>
<gene>
    <name evidence="1" type="ORF">NMW_1927</name>
</gene>
<reference evidence="1" key="1">
    <citation type="journal article" date="2008" name="Proc. Natl. Acad. Sci. U.S.A.">
        <title>Whole-genome comparison of disease and carriage strains provides insights into virulence evolution in Neisseria meningitidis.</title>
        <authorList>
            <person name="Schoen C."/>
            <person name="Blom J."/>
            <person name="Claus H."/>
            <person name="Schramm-Glueck A."/>
            <person name="Brandt P."/>
            <person name="Mueller T."/>
            <person name="Goesmann A."/>
            <person name="Joseph B."/>
            <person name="Konietzny S."/>
            <person name="Kurzai O."/>
            <person name="Schmitt C."/>
            <person name="Friedrich T."/>
            <person name="Linke B."/>
            <person name="Vogel U."/>
            <person name="Frosch M."/>
        </authorList>
    </citation>
    <scope>NUCLEOTIDE SEQUENCE</scope>
    <source>
        <strain evidence="1">Alpha275</strain>
    </source>
</reference>
<dbReference type="AlphaFoldDB" id="C6SLV0"/>
<organism evidence="1">
    <name type="scientific">Neisseria meningitidis alpha275</name>
    <dbReference type="NCBI Taxonomy" id="295996"/>
    <lineage>
        <taxon>Bacteria</taxon>
        <taxon>Pseudomonadati</taxon>
        <taxon>Pseudomonadota</taxon>
        <taxon>Betaproteobacteria</taxon>
        <taxon>Neisseriales</taxon>
        <taxon>Neisseriaceae</taxon>
        <taxon>Neisseria</taxon>
    </lineage>
</organism>
<sequence>MIFHIIIFLCRQTLFWLPALCQKCRLKAEYRFRRHFDCLKRGQFYKRKEMPKLLINFRMFF</sequence>
<dbReference type="EMBL" id="AM889138">
    <property type="protein sequence ID" value="CBA09322.1"/>
    <property type="molecule type" value="Genomic_DNA"/>
</dbReference>